<gene>
    <name evidence="5" type="ORF">P278_05360</name>
</gene>
<dbReference type="PANTHER" id="PTHR43280:SF2">
    <property type="entry name" value="HTH-TYPE TRANSCRIPTIONAL REGULATOR EXSA"/>
    <property type="match status" value="1"/>
</dbReference>
<dbReference type="PROSITE" id="PS01124">
    <property type="entry name" value="HTH_ARAC_FAMILY_2"/>
    <property type="match status" value="1"/>
</dbReference>
<dbReference type="InterPro" id="IPR009057">
    <property type="entry name" value="Homeodomain-like_sf"/>
</dbReference>
<dbReference type="GO" id="GO:0043565">
    <property type="term" value="F:sequence-specific DNA binding"/>
    <property type="evidence" value="ECO:0007669"/>
    <property type="project" value="InterPro"/>
</dbReference>
<evidence type="ECO:0000313" key="5">
    <source>
        <dbReference type="EMBL" id="ETN96458.1"/>
    </source>
</evidence>
<name>W2UR10_9FLAO</name>
<dbReference type="PRINTS" id="PR00032">
    <property type="entry name" value="HTHARAC"/>
</dbReference>
<dbReference type="Proteomes" id="UP000018850">
    <property type="component" value="Unassembled WGS sequence"/>
</dbReference>
<dbReference type="PANTHER" id="PTHR43280">
    <property type="entry name" value="ARAC-FAMILY TRANSCRIPTIONAL REGULATOR"/>
    <property type="match status" value="1"/>
</dbReference>
<sequence length="59" mass="6969">MLILNQKYRISEASYMVGYNDAQYFTRCFKQEFGLSPSELKKMSHKKGIEEAINYLQNL</sequence>
<keyword evidence="2" id="KW-0238">DNA-binding</keyword>
<evidence type="ECO:0000256" key="3">
    <source>
        <dbReference type="ARBA" id="ARBA00023163"/>
    </source>
</evidence>
<comment type="caution">
    <text evidence="5">The sequence shown here is derived from an EMBL/GenBank/DDBJ whole genome shotgun (WGS) entry which is preliminary data.</text>
</comment>
<protein>
    <submittedName>
        <fullName evidence="5">Putative response regulator receiver domain protein</fullName>
    </submittedName>
</protein>
<keyword evidence="1" id="KW-0805">Transcription regulation</keyword>
<dbReference type="EMBL" id="AYXY01000002">
    <property type="protein sequence ID" value="ETN96458.1"/>
    <property type="molecule type" value="Genomic_DNA"/>
</dbReference>
<evidence type="ECO:0000256" key="1">
    <source>
        <dbReference type="ARBA" id="ARBA00023015"/>
    </source>
</evidence>
<keyword evidence="6" id="KW-1185">Reference proteome</keyword>
<evidence type="ECO:0000256" key="2">
    <source>
        <dbReference type="ARBA" id="ARBA00023125"/>
    </source>
</evidence>
<reference evidence="6" key="1">
    <citation type="submission" date="2013-11" db="EMBL/GenBank/DDBJ databases">
        <title>Draft genome sequence from a member of Zhouia, isolated tidal flat.</title>
        <authorList>
            <person name="Jin H."/>
            <person name="Jeon C.O."/>
        </authorList>
    </citation>
    <scope>NUCLEOTIDE SEQUENCE [LARGE SCALE GENOMIC DNA]</scope>
    <source>
        <strain evidence="6">AD3</strain>
    </source>
</reference>
<dbReference type="Gene3D" id="1.10.10.60">
    <property type="entry name" value="Homeodomain-like"/>
    <property type="match status" value="1"/>
</dbReference>
<dbReference type="SUPFAM" id="SSF46689">
    <property type="entry name" value="Homeodomain-like"/>
    <property type="match status" value="1"/>
</dbReference>
<proteinExistence type="predicted"/>
<keyword evidence="3" id="KW-0804">Transcription</keyword>
<accession>W2UR10</accession>
<reference evidence="5 6" key="2">
    <citation type="journal article" date="2016" name="Genome Announc.">
        <title>Draft Genome Sequence of Zhouia amylolytica AD3, Isolated from Tidal Flat Sediment.</title>
        <authorList>
            <person name="Jia B."/>
            <person name="Jin H.M."/>
            <person name="Lee H.J."/>
            <person name="Jeon C.O."/>
        </authorList>
    </citation>
    <scope>NUCLEOTIDE SEQUENCE [LARGE SCALE GENOMIC DNA]</scope>
    <source>
        <strain evidence="5 6">AD3</strain>
    </source>
</reference>
<dbReference type="AlphaFoldDB" id="W2UR10"/>
<dbReference type="InterPro" id="IPR020449">
    <property type="entry name" value="Tscrpt_reg_AraC-type_HTH"/>
</dbReference>
<dbReference type="Pfam" id="PF00165">
    <property type="entry name" value="HTH_AraC"/>
    <property type="match status" value="1"/>
</dbReference>
<dbReference type="STRING" id="376730.SAMN04487906_2837"/>
<dbReference type="InterPro" id="IPR018060">
    <property type="entry name" value="HTH_AraC"/>
</dbReference>
<evidence type="ECO:0000259" key="4">
    <source>
        <dbReference type="PROSITE" id="PS01124"/>
    </source>
</evidence>
<organism evidence="5 6">
    <name type="scientific">Zhouia amylolytica AD3</name>
    <dbReference type="NCBI Taxonomy" id="1286632"/>
    <lineage>
        <taxon>Bacteria</taxon>
        <taxon>Pseudomonadati</taxon>
        <taxon>Bacteroidota</taxon>
        <taxon>Flavobacteriia</taxon>
        <taxon>Flavobacteriales</taxon>
        <taxon>Flavobacteriaceae</taxon>
        <taxon>Zhouia</taxon>
    </lineage>
</organism>
<dbReference type="GO" id="GO:0003700">
    <property type="term" value="F:DNA-binding transcription factor activity"/>
    <property type="evidence" value="ECO:0007669"/>
    <property type="project" value="InterPro"/>
</dbReference>
<evidence type="ECO:0000313" key="6">
    <source>
        <dbReference type="Proteomes" id="UP000018850"/>
    </source>
</evidence>
<feature type="domain" description="HTH araC/xylS-type" evidence="4">
    <location>
        <begin position="1"/>
        <end position="43"/>
    </location>
</feature>